<dbReference type="Proteomes" id="UP000006591">
    <property type="component" value="Chromosome 1"/>
</dbReference>
<keyword evidence="1" id="KW-0812">Transmembrane</keyword>
<keyword evidence="1" id="KW-0472">Membrane</keyword>
<dbReference type="PANTHER" id="PTHR33994">
    <property type="entry name" value="OS04G0515000 PROTEIN"/>
    <property type="match status" value="1"/>
</dbReference>
<dbReference type="HOGENOM" id="CLU_545619_0_0_1"/>
<dbReference type="Gramene" id="ONIVA01G32460.1">
    <property type="protein sequence ID" value="ONIVA01G32460.1"/>
    <property type="gene ID" value="ONIVA01G32460"/>
</dbReference>
<dbReference type="EnsemblPlants" id="ONIVA01G32460.1">
    <property type="protein sequence ID" value="ONIVA01G32460.1"/>
    <property type="gene ID" value="ONIVA01G32460"/>
</dbReference>
<keyword evidence="1" id="KW-1133">Transmembrane helix</keyword>
<evidence type="ECO:0000256" key="1">
    <source>
        <dbReference type="SAM" id="Phobius"/>
    </source>
</evidence>
<reference evidence="2" key="1">
    <citation type="submission" date="2015-04" db="UniProtKB">
        <authorList>
            <consortium name="EnsemblPlants"/>
        </authorList>
    </citation>
    <scope>IDENTIFICATION</scope>
    <source>
        <strain evidence="2">SL10</strain>
    </source>
</reference>
<dbReference type="PANTHER" id="PTHR33994:SF36">
    <property type="entry name" value="LATE EMBRYOGENESIS ABUNDANT PROTEIN LEA-2 SUBGROUP DOMAIN-CONTAINING PROTEIN"/>
    <property type="match status" value="1"/>
</dbReference>
<proteinExistence type="predicted"/>
<accession>A0A0E0FS20</accession>
<sequence>MKPQPPPIQGDGVAKKSRAAKASRREMLKVLYVLLALASTPFLYYIFFDLPPKFSLQINSAEGLDAVAAAAAAQPLSTIVNMTLHASNRRAPGRCYRHGEAVVRYAGFTVAAGRTRVFCVGARDALDVPVVAWADGVTLPNEVHDRMAAEQRAGSVELEVDVKLFDRESEMPTWMWCKVTTQEAEPSDVTPCRLHPPSSCDDDAGSCQKTSVACNRQRHKILIVNLLYELMFFAFMFLCLYHALYDFPSEFSVQITAIHGLDRGLVWHRGPSFTRKLRVKHARPGSPPHPPSSCDDNAGACQKASETCNRQRRKIFVVNLLYEFTNFIFIFLCLYHALYDFPSEFSVQITAIRGLDDAAPASPTIISPAIDVTLHVNNRRGTARCYRGGEAVVSYEGFTVASGTVPGFCVPGERAREVPFLASADGVGLPQQLRGRMALERRIGAMQLEVEVKLFGRDGGTSPRPTWMSCGLRMDEAQLPNTAHCSVLALQNWFSQPLFG</sequence>
<feature type="transmembrane region" description="Helical" evidence="1">
    <location>
        <begin position="226"/>
        <end position="245"/>
    </location>
</feature>
<evidence type="ECO:0000313" key="3">
    <source>
        <dbReference type="Proteomes" id="UP000006591"/>
    </source>
</evidence>
<feature type="transmembrane region" description="Helical" evidence="1">
    <location>
        <begin position="30"/>
        <end position="47"/>
    </location>
</feature>
<organism evidence="2">
    <name type="scientific">Oryza nivara</name>
    <name type="common">Indian wild rice</name>
    <name type="synonym">Oryza sativa f. spontanea</name>
    <dbReference type="NCBI Taxonomy" id="4536"/>
    <lineage>
        <taxon>Eukaryota</taxon>
        <taxon>Viridiplantae</taxon>
        <taxon>Streptophyta</taxon>
        <taxon>Embryophyta</taxon>
        <taxon>Tracheophyta</taxon>
        <taxon>Spermatophyta</taxon>
        <taxon>Magnoliopsida</taxon>
        <taxon>Liliopsida</taxon>
        <taxon>Poales</taxon>
        <taxon>Poaceae</taxon>
        <taxon>BOP clade</taxon>
        <taxon>Oryzoideae</taxon>
        <taxon>Oryzeae</taxon>
        <taxon>Oryzinae</taxon>
        <taxon>Oryza</taxon>
    </lineage>
</organism>
<protein>
    <recommendedName>
        <fullName evidence="4">Late embryogenesis abundant protein LEA-2 subgroup domain-containing protein</fullName>
    </recommendedName>
</protein>
<dbReference type="AlphaFoldDB" id="A0A0E0FS20"/>
<dbReference type="STRING" id="4536.A0A0E0FS20"/>
<feature type="transmembrane region" description="Helical" evidence="1">
    <location>
        <begin position="320"/>
        <end position="339"/>
    </location>
</feature>
<reference evidence="2" key="2">
    <citation type="submission" date="2018-04" db="EMBL/GenBank/DDBJ databases">
        <title>OnivRS2 (Oryza nivara Reference Sequence Version 2).</title>
        <authorList>
            <person name="Zhang J."/>
            <person name="Kudrna D."/>
            <person name="Lee S."/>
            <person name="Talag J."/>
            <person name="Rajasekar S."/>
            <person name="Welchert J."/>
            <person name="Hsing Y.-I."/>
            <person name="Wing R.A."/>
        </authorList>
    </citation>
    <scope>NUCLEOTIDE SEQUENCE [LARGE SCALE GENOMIC DNA]</scope>
</reference>
<name>A0A0E0FS20_ORYNI</name>
<evidence type="ECO:0000313" key="2">
    <source>
        <dbReference type="EnsemblPlants" id="ONIVA01G32460.1"/>
    </source>
</evidence>
<dbReference type="OMA" id="LYELMFF"/>
<dbReference type="eggNOG" id="ENOG502R3GH">
    <property type="taxonomic scope" value="Eukaryota"/>
</dbReference>
<evidence type="ECO:0008006" key="4">
    <source>
        <dbReference type="Google" id="ProtNLM"/>
    </source>
</evidence>
<keyword evidence="3" id="KW-1185">Reference proteome</keyword>